<protein>
    <submittedName>
        <fullName evidence="1">S-adenosyl-L-methionine-dependent methyltransferase</fullName>
    </submittedName>
</protein>
<sequence>MATASETQPQADVPTKELGFSISQGVNWSNYIAYRPIYPTSFFERIYNYHVKKPGTGWSVAHDIGAGCGVVSSTLATRFDNVIVSDPNDGYAALARKLLVEEASLPESKFRFLQETAEKSSIESGTVDLITACECIHWTTPDIAIKEFGRELKLGGTLAITYYTRPLIEASERAVKAWLALWVAFSEISKGGLYDKAYYIGNNGLDALGFPEEEWENVKRVYINAHGTLEAYAVNDRVGGSMVKDGEERIWVEDDEDWCHMHGIDWFKAYLATWMPSTPVSALQDEWDELEVALEGKEVKTRTPLAMVFATKKA</sequence>
<evidence type="ECO:0000313" key="1">
    <source>
        <dbReference type="EMBL" id="KAI6091425.1"/>
    </source>
</evidence>
<comment type="caution">
    <text evidence="1">The sequence shown here is derived from an EMBL/GenBank/DDBJ whole genome shotgun (WGS) entry which is preliminary data.</text>
</comment>
<keyword evidence="2" id="KW-1185">Reference proteome</keyword>
<gene>
    <name evidence="1" type="ORF">F4821DRAFT_255244</name>
</gene>
<keyword evidence="1" id="KW-0489">Methyltransferase</keyword>
<reference evidence="1 2" key="1">
    <citation type="journal article" date="2022" name="New Phytol.">
        <title>Ecological generalism drives hyperdiversity of secondary metabolite gene clusters in xylarialean endophytes.</title>
        <authorList>
            <person name="Franco M.E.E."/>
            <person name="Wisecaver J.H."/>
            <person name="Arnold A.E."/>
            <person name="Ju Y.M."/>
            <person name="Slot J.C."/>
            <person name="Ahrendt S."/>
            <person name="Moore L.P."/>
            <person name="Eastman K.E."/>
            <person name="Scott K."/>
            <person name="Konkel Z."/>
            <person name="Mondo S.J."/>
            <person name="Kuo A."/>
            <person name="Hayes R.D."/>
            <person name="Haridas S."/>
            <person name="Andreopoulos B."/>
            <person name="Riley R."/>
            <person name="LaButti K."/>
            <person name="Pangilinan J."/>
            <person name="Lipzen A."/>
            <person name="Amirebrahimi M."/>
            <person name="Yan J."/>
            <person name="Adam C."/>
            <person name="Keymanesh K."/>
            <person name="Ng V."/>
            <person name="Louie K."/>
            <person name="Northen T."/>
            <person name="Drula E."/>
            <person name="Henrissat B."/>
            <person name="Hsieh H.M."/>
            <person name="Youens-Clark K."/>
            <person name="Lutzoni F."/>
            <person name="Miadlikowska J."/>
            <person name="Eastwood D.C."/>
            <person name="Hamelin R.C."/>
            <person name="Grigoriev I.V."/>
            <person name="U'Ren J.M."/>
        </authorList>
    </citation>
    <scope>NUCLEOTIDE SEQUENCE [LARGE SCALE GENOMIC DNA]</scope>
    <source>
        <strain evidence="1 2">ER1909</strain>
    </source>
</reference>
<dbReference type="EMBL" id="MU394287">
    <property type="protein sequence ID" value="KAI6091425.1"/>
    <property type="molecule type" value="Genomic_DNA"/>
</dbReference>
<accession>A0ACC0DFB0</accession>
<keyword evidence="1" id="KW-0808">Transferase</keyword>
<organism evidence="1 2">
    <name type="scientific">Hypoxylon rubiginosum</name>
    <dbReference type="NCBI Taxonomy" id="110542"/>
    <lineage>
        <taxon>Eukaryota</taxon>
        <taxon>Fungi</taxon>
        <taxon>Dikarya</taxon>
        <taxon>Ascomycota</taxon>
        <taxon>Pezizomycotina</taxon>
        <taxon>Sordariomycetes</taxon>
        <taxon>Xylariomycetidae</taxon>
        <taxon>Xylariales</taxon>
        <taxon>Hypoxylaceae</taxon>
        <taxon>Hypoxylon</taxon>
    </lineage>
</organism>
<proteinExistence type="predicted"/>
<evidence type="ECO:0000313" key="2">
    <source>
        <dbReference type="Proteomes" id="UP001497680"/>
    </source>
</evidence>
<name>A0ACC0DFB0_9PEZI</name>
<dbReference type="Proteomes" id="UP001497680">
    <property type="component" value="Unassembled WGS sequence"/>
</dbReference>